<keyword evidence="1" id="KW-0813">Transport</keyword>
<keyword evidence="2" id="KW-1133">Transmembrane helix</keyword>
<name>A0A3Q7YFC6_CICAR</name>
<keyword evidence="2" id="KW-0472">Membrane</keyword>
<evidence type="ECO:0000256" key="2">
    <source>
        <dbReference type="SAM" id="Phobius"/>
    </source>
</evidence>
<reference evidence="4" key="2">
    <citation type="submission" date="2025-08" db="UniProtKB">
        <authorList>
            <consortium name="RefSeq"/>
        </authorList>
    </citation>
    <scope>IDENTIFICATION</scope>
    <source>
        <tissue evidence="4">Etiolated seedlings</tissue>
    </source>
</reference>
<dbReference type="PANTHER" id="PTHR45651:SF108">
    <property type="entry name" value="PROTEIN CNGC15C"/>
    <property type="match status" value="1"/>
</dbReference>
<keyword evidence="3" id="KW-1185">Reference proteome</keyword>
<dbReference type="STRING" id="3827.A0A3Q7YFC6"/>
<keyword evidence="2" id="KW-0812">Transmembrane</keyword>
<reference evidence="3" key="1">
    <citation type="journal article" date="2013" name="Nat. Biotechnol.">
        <title>Draft genome sequence of chickpea (Cicer arietinum) provides a resource for trait improvement.</title>
        <authorList>
            <person name="Varshney R.K."/>
            <person name="Song C."/>
            <person name="Saxena R.K."/>
            <person name="Azam S."/>
            <person name="Yu S."/>
            <person name="Sharpe A.G."/>
            <person name="Cannon S."/>
            <person name="Baek J."/>
            <person name="Rosen B.D."/>
            <person name="Tar'an B."/>
            <person name="Millan T."/>
            <person name="Zhang X."/>
            <person name="Ramsay L.D."/>
            <person name="Iwata A."/>
            <person name="Wang Y."/>
            <person name="Nelson W."/>
            <person name="Farmer A.D."/>
            <person name="Gaur P.M."/>
            <person name="Soderlund C."/>
            <person name="Penmetsa R.V."/>
            <person name="Xu C."/>
            <person name="Bharti A.K."/>
            <person name="He W."/>
            <person name="Winter P."/>
            <person name="Zhao S."/>
            <person name="Hane J.K."/>
            <person name="Carrasquilla-Garcia N."/>
            <person name="Condie J.A."/>
            <person name="Upadhyaya H.D."/>
            <person name="Luo M.C."/>
            <person name="Thudi M."/>
            <person name="Gowda C.L."/>
            <person name="Singh N.P."/>
            <person name="Lichtenzveig J."/>
            <person name="Gali K.K."/>
            <person name="Rubio J."/>
            <person name="Nadarajan N."/>
            <person name="Dolezel J."/>
            <person name="Bansal K.C."/>
            <person name="Xu X."/>
            <person name="Edwards D."/>
            <person name="Zhang G."/>
            <person name="Kahl G."/>
            <person name="Gil J."/>
            <person name="Singh K.B."/>
            <person name="Datta S.K."/>
            <person name="Jackson S.A."/>
            <person name="Wang J."/>
            <person name="Cook D.R."/>
        </authorList>
    </citation>
    <scope>NUCLEOTIDE SEQUENCE [LARGE SCALE GENOMIC DNA]</scope>
    <source>
        <strain evidence="3">cv. CDC Frontier</strain>
    </source>
</reference>
<dbReference type="GO" id="GO:0016020">
    <property type="term" value="C:membrane"/>
    <property type="evidence" value="ECO:0007669"/>
    <property type="project" value="UniProtKB-SubCell"/>
</dbReference>
<protein>
    <submittedName>
        <fullName evidence="4">Protein CNGC15c-like</fullName>
    </submittedName>
</protein>
<sequence>MLLIWIIIPTLRGSTMANTKNVLRFFIIFQYIPRLFMILPLSSQIVKATGVVTETAWAGAAYNLMLYMLASHILGACWYLLSIERQEACWRNVCKMEKSYCEYGFFDCHRVKEALRVTWFLANNITNLCSPNADFYQFIVYMLMP</sequence>
<evidence type="ECO:0000313" key="3">
    <source>
        <dbReference type="Proteomes" id="UP000087171"/>
    </source>
</evidence>
<organism evidence="3 4">
    <name type="scientific">Cicer arietinum</name>
    <name type="common">Chickpea</name>
    <name type="synonym">Garbanzo</name>
    <dbReference type="NCBI Taxonomy" id="3827"/>
    <lineage>
        <taxon>Eukaryota</taxon>
        <taxon>Viridiplantae</taxon>
        <taxon>Streptophyta</taxon>
        <taxon>Embryophyta</taxon>
        <taxon>Tracheophyta</taxon>
        <taxon>Spermatophyta</taxon>
        <taxon>Magnoliopsida</taxon>
        <taxon>eudicotyledons</taxon>
        <taxon>Gunneridae</taxon>
        <taxon>Pentapetalae</taxon>
        <taxon>rosids</taxon>
        <taxon>fabids</taxon>
        <taxon>Fabales</taxon>
        <taxon>Fabaceae</taxon>
        <taxon>Papilionoideae</taxon>
        <taxon>50 kb inversion clade</taxon>
        <taxon>NPAAA clade</taxon>
        <taxon>Hologalegina</taxon>
        <taxon>IRL clade</taxon>
        <taxon>Cicereae</taxon>
        <taxon>Cicer</taxon>
    </lineage>
</organism>
<evidence type="ECO:0000313" key="4">
    <source>
        <dbReference type="RefSeq" id="XP_027190255.1"/>
    </source>
</evidence>
<dbReference type="RefSeq" id="XP_027190255.1">
    <property type="nucleotide sequence ID" value="XM_027334454.1"/>
</dbReference>
<accession>A0A3Q7YFC6</accession>
<dbReference type="PANTHER" id="PTHR45651">
    <property type="entry name" value="CYCLIC NUCLEOTIDE-GATED ION CHANNEL 15-RELATED-RELATED"/>
    <property type="match status" value="1"/>
</dbReference>
<dbReference type="AlphaFoldDB" id="A0A3Q7YFC6"/>
<dbReference type="GO" id="GO:0034220">
    <property type="term" value="P:monoatomic ion transmembrane transport"/>
    <property type="evidence" value="ECO:0007669"/>
    <property type="project" value="UniProtKB-KW"/>
</dbReference>
<feature type="transmembrane region" description="Helical" evidence="2">
    <location>
        <begin position="61"/>
        <end position="81"/>
    </location>
</feature>
<keyword evidence="1" id="KW-0406">Ion transport</keyword>
<keyword evidence="1" id="KW-0407">Ion channel</keyword>
<proteinExistence type="predicted"/>
<feature type="transmembrane region" description="Helical" evidence="2">
    <location>
        <begin position="21"/>
        <end position="41"/>
    </location>
</feature>
<evidence type="ECO:0000256" key="1">
    <source>
        <dbReference type="ARBA" id="ARBA00023303"/>
    </source>
</evidence>
<dbReference type="SUPFAM" id="SSF81324">
    <property type="entry name" value="Voltage-gated potassium channels"/>
    <property type="match status" value="1"/>
</dbReference>
<gene>
    <name evidence="4" type="primary">LOC101501186</name>
</gene>
<dbReference type="Proteomes" id="UP000087171">
    <property type="component" value="Chromosome Ca5"/>
</dbReference>
<dbReference type="OrthoDB" id="421226at2759"/>